<dbReference type="InterPro" id="IPR051476">
    <property type="entry name" value="Bac_ResReg_Asp_Phosphatase"/>
</dbReference>
<dbReference type="GO" id="GO:0005737">
    <property type="term" value="C:cytoplasm"/>
    <property type="evidence" value="ECO:0007669"/>
    <property type="project" value="UniProtKB-SubCell"/>
</dbReference>
<dbReference type="AlphaFoldDB" id="A0A6G0XSH7"/>
<keyword evidence="4 6" id="KW-0802">TPR repeat</keyword>
<dbReference type="PANTHER" id="PTHR46630">
    <property type="entry name" value="TETRATRICOPEPTIDE REPEAT PROTEIN 29"/>
    <property type="match status" value="1"/>
</dbReference>
<organism evidence="7 8">
    <name type="scientific">Aphanomyces euteiches</name>
    <dbReference type="NCBI Taxonomy" id="100861"/>
    <lineage>
        <taxon>Eukaryota</taxon>
        <taxon>Sar</taxon>
        <taxon>Stramenopiles</taxon>
        <taxon>Oomycota</taxon>
        <taxon>Saprolegniomycetes</taxon>
        <taxon>Saprolegniales</taxon>
        <taxon>Verrucalvaceae</taxon>
        <taxon>Aphanomyces</taxon>
    </lineage>
</organism>
<evidence type="ECO:0000313" key="8">
    <source>
        <dbReference type="Proteomes" id="UP000481153"/>
    </source>
</evidence>
<dbReference type="InterPro" id="IPR011990">
    <property type="entry name" value="TPR-like_helical_dom_sf"/>
</dbReference>
<reference evidence="7 8" key="1">
    <citation type="submission" date="2019-07" db="EMBL/GenBank/DDBJ databases">
        <title>Genomics analysis of Aphanomyces spp. identifies a new class of oomycete effector associated with host adaptation.</title>
        <authorList>
            <person name="Gaulin E."/>
        </authorList>
    </citation>
    <scope>NUCLEOTIDE SEQUENCE [LARGE SCALE GENOMIC DNA]</scope>
    <source>
        <strain evidence="7 8">ATCC 201684</strain>
    </source>
</reference>
<dbReference type="PROSITE" id="PS50005">
    <property type="entry name" value="TPR"/>
    <property type="match status" value="1"/>
</dbReference>
<dbReference type="SUPFAM" id="SSF48452">
    <property type="entry name" value="TPR-like"/>
    <property type="match status" value="1"/>
</dbReference>
<evidence type="ECO:0000256" key="6">
    <source>
        <dbReference type="PROSITE-ProRule" id="PRU00339"/>
    </source>
</evidence>
<keyword evidence="3" id="KW-0677">Repeat</keyword>
<dbReference type="GO" id="GO:0005929">
    <property type="term" value="C:cilium"/>
    <property type="evidence" value="ECO:0007669"/>
    <property type="project" value="TreeGrafter"/>
</dbReference>
<dbReference type="GO" id="GO:0003341">
    <property type="term" value="P:cilium movement"/>
    <property type="evidence" value="ECO:0007669"/>
    <property type="project" value="TreeGrafter"/>
</dbReference>
<gene>
    <name evidence="7" type="ORF">Ae201684_001710</name>
</gene>
<dbReference type="SMART" id="SM00028">
    <property type="entry name" value="TPR"/>
    <property type="match status" value="3"/>
</dbReference>
<dbReference type="Pfam" id="PF13181">
    <property type="entry name" value="TPR_8"/>
    <property type="match status" value="1"/>
</dbReference>
<evidence type="ECO:0000256" key="1">
    <source>
        <dbReference type="ARBA" id="ARBA00004496"/>
    </source>
</evidence>
<evidence type="ECO:0000256" key="2">
    <source>
        <dbReference type="ARBA" id="ARBA00022490"/>
    </source>
</evidence>
<dbReference type="Gene3D" id="1.25.40.10">
    <property type="entry name" value="Tetratricopeptide repeat domain"/>
    <property type="match status" value="1"/>
</dbReference>
<dbReference type="InterPro" id="IPR019734">
    <property type="entry name" value="TPR_rpt"/>
</dbReference>
<accession>A0A6G0XSH7</accession>
<name>A0A6G0XSH7_9STRA</name>
<sequence>MVQTTRNYRAIWDFSDVAATEQRFSALLTPDTPLVDALCIQTQIARTYGLRDRFDEALSLLDKIDEQTATLPNPTDVDAIEVKVRSRMERGRALRSSKRAQEAKPHFLEATTLAEKAHMDELAIDAMHMVALVMEDPKESLSWSEKALQLALASEDPEARKWDASLANNIGWTYHDAGDFTQAMHYFKTALAARERLGAPKQIHIAKWMIARTHRSLKEYAQALEILHALENGSTEEDGYVSEELAENYEALNEHDKAKPYFLQAYTQLKDDKSLEPARLERLLTLSQA</sequence>
<protein>
    <recommendedName>
        <fullName evidence="5">Tetratricopeptide repeat protein 29</fullName>
    </recommendedName>
</protein>
<keyword evidence="2" id="KW-0963">Cytoplasm</keyword>
<feature type="repeat" description="TPR" evidence="6">
    <location>
        <begin position="164"/>
        <end position="197"/>
    </location>
</feature>
<dbReference type="VEuPathDB" id="FungiDB:AeMF1_012667"/>
<evidence type="ECO:0000313" key="7">
    <source>
        <dbReference type="EMBL" id="KAF0743562.1"/>
    </source>
</evidence>
<evidence type="ECO:0000256" key="4">
    <source>
        <dbReference type="ARBA" id="ARBA00022803"/>
    </source>
</evidence>
<dbReference type="EMBL" id="VJMJ01000013">
    <property type="protein sequence ID" value="KAF0743562.1"/>
    <property type="molecule type" value="Genomic_DNA"/>
</dbReference>
<evidence type="ECO:0000256" key="3">
    <source>
        <dbReference type="ARBA" id="ARBA00022737"/>
    </source>
</evidence>
<dbReference type="PANTHER" id="PTHR46630:SF1">
    <property type="entry name" value="TETRATRICOPEPTIDE REPEAT PROTEIN 29"/>
    <property type="match status" value="1"/>
</dbReference>
<proteinExistence type="predicted"/>
<comment type="subcellular location">
    <subcellularLocation>
        <location evidence="1">Cytoplasm</location>
    </subcellularLocation>
</comment>
<evidence type="ECO:0000256" key="5">
    <source>
        <dbReference type="ARBA" id="ARBA00040665"/>
    </source>
</evidence>
<dbReference type="Proteomes" id="UP000481153">
    <property type="component" value="Unassembled WGS sequence"/>
</dbReference>
<comment type="caution">
    <text evidence="7">The sequence shown here is derived from an EMBL/GenBank/DDBJ whole genome shotgun (WGS) entry which is preliminary data.</text>
</comment>
<keyword evidence="8" id="KW-1185">Reference proteome</keyword>
<dbReference type="Pfam" id="PF13424">
    <property type="entry name" value="TPR_12"/>
    <property type="match status" value="1"/>
</dbReference>